<dbReference type="AlphaFoldDB" id="A0A176W0W0"/>
<evidence type="ECO:0000313" key="3">
    <source>
        <dbReference type="Proteomes" id="UP000077202"/>
    </source>
</evidence>
<proteinExistence type="predicted"/>
<name>A0A176W0W0_MARPO</name>
<dbReference type="EMBL" id="LVLJ01002289">
    <property type="protein sequence ID" value="OAE25836.1"/>
    <property type="molecule type" value="Genomic_DNA"/>
</dbReference>
<feature type="coiled-coil region" evidence="1">
    <location>
        <begin position="80"/>
        <end position="107"/>
    </location>
</feature>
<keyword evidence="1" id="KW-0175">Coiled coil</keyword>
<evidence type="ECO:0000256" key="1">
    <source>
        <dbReference type="SAM" id="Coils"/>
    </source>
</evidence>
<organism evidence="2 3">
    <name type="scientific">Marchantia polymorpha subsp. ruderalis</name>
    <dbReference type="NCBI Taxonomy" id="1480154"/>
    <lineage>
        <taxon>Eukaryota</taxon>
        <taxon>Viridiplantae</taxon>
        <taxon>Streptophyta</taxon>
        <taxon>Embryophyta</taxon>
        <taxon>Marchantiophyta</taxon>
        <taxon>Marchantiopsida</taxon>
        <taxon>Marchantiidae</taxon>
        <taxon>Marchantiales</taxon>
        <taxon>Marchantiaceae</taxon>
        <taxon>Marchantia</taxon>
    </lineage>
</organism>
<dbReference type="Proteomes" id="UP000077202">
    <property type="component" value="Unassembled WGS sequence"/>
</dbReference>
<accession>A0A176W0W0</accession>
<evidence type="ECO:0000313" key="2">
    <source>
        <dbReference type="EMBL" id="OAE25836.1"/>
    </source>
</evidence>
<protein>
    <submittedName>
        <fullName evidence="2">Uncharacterized protein</fullName>
    </submittedName>
</protein>
<sequence>MVVKRERDSVTAMAKERVASLTAECAITRATLQEQEDRLRAKEMKCEVLRLNLIKEFELRATLEQDCSSLRTANENVQKMKLVTMQLEETQARVEKEETAHQQLRDETTDELRLRVERCLCGFAMWELQTAKWLKLDLLERCLTTAKASGSAVHKQLVELVNSFSSGLEEARENIDIKIVNILRRLGANGSSEDAVTAASDGTAPESSSPYAVEMSRLFCQLACLGCQSVSTVRACVFVCDLVQF</sequence>
<gene>
    <name evidence="2" type="ORF">AXG93_2145s1350</name>
</gene>
<comment type="caution">
    <text evidence="2">The sequence shown here is derived from an EMBL/GenBank/DDBJ whole genome shotgun (WGS) entry which is preliminary data.</text>
</comment>
<feature type="coiled-coil region" evidence="1">
    <location>
        <begin position="18"/>
        <end position="52"/>
    </location>
</feature>
<keyword evidence="3" id="KW-1185">Reference proteome</keyword>
<reference evidence="2" key="1">
    <citation type="submission" date="2016-03" db="EMBL/GenBank/DDBJ databases">
        <title>Mechanisms controlling the formation of the plant cell surface in tip-growing cells are functionally conserved among land plants.</title>
        <authorList>
            <person name="Honkanen S."/>
            <person name="Jones V.A."/>
            <person name="Morieri G."/>
            <person name="Champion C."/>
            <person name="Hetherington A.J."/>
            <person name="Kelly S."/>
            <person name="Saint-Marcoux D."/>
            <person name="Proust H."/>
            <person name="Prescott H."/>
            <person name="Dolan L."/>
        </authorList>
    </citation>
    <scope>NUCLEOTIDE SEQUENCE [LARGE SCALE GENOMIC DNA]</scope>
    <source>
        <tissue evidence="2">Whole gametophyte</tissue>
    </source>
</reference>